<evidence type="ECO:0000313" key="3">
    <source>
        <dbReference type="EMBL" id="GCF15286.1"/>
    </source>
</evidence>
<sequence length="77" mass="8309">MLLFQLQLGSGLLESVGQIAAVAGTLVLLLMMVGLGAFAYKSLRGDGIRWPDDTEETEGPEDGGVTQGSNEDEWKYY</sequence>
<accession>A0A4C2ELR8</accession>
<feature type="region of interest" description="Disordered" evidence="1">
    <location>
        <begin position="49"/>
        <end position="77"/>
    </location>
</feature>
<reference evidence="3 4" key="1">
    <citation type="submission" date="2019-02" db="EMBL/GenBank/DDBJ databases">
        <title>Haloarcula mannanilyticum sp. nov., a mannan degrading haloarchaeon isolated from commercial salt.</title>
        <authorList>
            <person name="Enomoto S."/>
            <person name="Shimane Y."/>
            <person name="Kamekura M."/>
            <person name="Ito T."/>
            <person name="Moriya O."/>
            <person name="Ihara K."/>
            <person name="Takahashi-Ando N."/>
            <person name="Fukushima Y."/>
            <person name="Yoshida Y."/>
            <person name="Usama R."/>
            <person name="Takai K."/>
            <person name="Minegishi H."/>
        </authorList>
    </citation>
    <scope>NUCLEOTIDE SEQUENCE [LARGE SCALE GENOMIC DNA]</scope>
    <source>
        <strain evidence="3 4">MD130-1</strain>
    </source>
</reference>
<name>A0A4C2ELR8_9EURY</name>
<keyword evidence="4" id="KW-1185">Reference proteome</keyword>
<keyword evidence="2" id="KW-1133">Transmembrane helix</keyword>
<dbReference type="Proteomes" id="UP000304382">
    <property type="component" value="Unassembled WGS sequence"/>
</dbReference>
<keyword evidence="2" id="KW-0812">Transmembrane</keyword>
<gene>
    <name evidence="3" type="ORF">Harman_32210</name>
</gene>
<evidence type="ECO:0000256" key="1">
    <source>
        <dbReference type="SAM" id="MobiDB-lite"/>
    </source>
</evidence>
<proteinExistence type="predicted"/>
<dbReference type="RefSeq" id="WP_137684814.1">
    <property type="nucleotide sequence ID" value="NZ_BIXZ01000007.1"/>
</dbReference>
<dbReference type="AlphaFoldDB" id="A0A4C2ELR8"/>
<organism evidence="3 4">
    <name type="scientific">Haloarcula mannanilytica</name>
    <dbReference type="NCBI Taxonomy" id="2509225"/>
    <lineage>
        <taxon>Archaea</taxon>
        <taxon>Methanobacteriati</taxon>
        <taxon>Methanobacteriota</taxon>
        <taxon>Stenosarchaea group</taxon>
        <taxon>Halobacteria</taxon>
        <taxon>Halobacteriales</taxon>
        <taxon>Haloarculaceae</taxon>
        <taxon>Haloarcula</taxon>
    </lineage>
</organism>
<protein>
    <submittedName>
        <fullName evidence="3">Uncharacterized protein</fullName>
    </submittedName>
</protein>
<evidence type="ECO:0000256" key="2">
    <source>
        <dbReference type="SAM" id="Phobius"/>
    </source>
</evidence>
<dbReference type="EMBL" id="BIXZ01000007">
    <property type="protein sequence ID" value="GCF15286.1"/>
    <property type="molecule type" value="Genomic_DNA"/>
</dbReference>
<evidence type="ECO:0000313" key="4">
    <source>
        <dbReference type="Proteomes" id="UP000304382"/>
    </source>
</evidence>
<comment type="caution">
    <text evidence="3">The sequence shown here is derived from an EMBL/GenBank/DDBJ whole genome shotgun (WGS) entry which is preliminary data.</text>
</comment>
<feature type="transmembrane region" description="Helical" evidence="2">
    <location>
        <begin position="20"/>
        <end position="40"/>
    </location>
</feature>
<keyword evidence="2" id="KW-0472">Membrane</keyword>